<dbReference type="InterPro" id="IPR043502">
    <property type="entry name" value="DNA/RNA_pol_sf"/>
</dbReference>
<dbReference type="InterPro" id="IPR015095">
    <property type="entry name" value="AlkB_hom8_N"/>
</dbReference>
<dbReference type="InterPro" id="IPR043128">
    <property type="entry name" value="Rev_trsase/Diguanyl_cyclase"/>
</dbReference>
<feature type="transmembrane region" description="Helical" evidence="4">
    <location>
        <begin position="1364"/>
        <end position="1384"/>
    </location>
</feature>
<feature type="coiled-coil region" evidence="3">
    <location>
        <begin position="312"/>
        <end position="346"/>
    </location>
</feature>
<keyword evidence="7" id="KW-1185">Reference proteome</keyword>
<organism evidence="6 7">
    <name type="scientific">Hemibagrus guttatus</name>
    <dbReference type="NCBI Taxonomy" id="175788"/>
    <lineage>
        <taxon>Eukaryota</taxon>
        <taxon>Metazoa</taxon>
        <taxon>Chordata</taxon>
        <taxon>Craniata</taxon>
        <taxon>Vertebrata</taxon>
        <taxon>Euteleostomi</taxon>
        <taxon>Actinopterygii</taxon>
        <taxon>Neopterygii</taxon>
        <taxon>Teleostei</taxon>
        <taxon>Ostariophysi</taxon>
        <taxon>Siluriformes</taxon>
        <taxon>Bagridae</taxon>
        <taxon>Hemibagrus</taxon>
    </lineage>
</organism>
<proteinExistence type="inferred from homology"/>
<dbReference type="Pfam" id="PF09004">
    <property type="entry name" value="ALKBH8_N"/>
    <property type="match status" value="1"/>
</dbReference>
<dbReference type="SUPFAM" id="SSF56219">
    <property type="entry name" value="DNase I-like"/>
    <property type="match status" value="1"/>
</dbReference>
<comment type="similarity">
    <text evidence="1">Belongs to the beta type-B retroviral polymerase family. HERV class-II K(HML-2) pol subfamily.</text>
</comment>
<dbReference type="InterPro" id="IPR005135">
    <property type="entry name" value="Endo/exonuclease/phosphatase"/>
</dbReference>
<comment type="caution">
    <text evidence="6">The sequence shown here is derived from an EMBL/GenBank/DDBJ whole genome shotgun (WGS) entry which is preliminary data.</text>
</comment>
<dbReference type="Pfam" id="PF03372">
    <property type="entry name" value="Exo_endo_phos"/>
    <property type="match status" value="1"/>
</dbReference>
<protein>
    <recommendedName>
        <fullName evidence="2">ribonuclease H</fullName>
        <ecNumber evidence="2">3.1.26.4</ecNumber>
    </recommendedName>
</protein>
<dbReference type="Proteomes" id="UP001274896">
    <property type="component" value="Unassembled WGS sequence"/>
</dbReference>
<evidence type="ECO:0000256" key="3">
    <source>
        <dbReference type="SAM" id="Coils"/>
    </source>
</evidence>
<dbReference type="GO" id="GO:0008168">
    <property type="term" value="F:methyltransferase activity"/>
    <property type="evidence" value="ECO:0007669"/>
    <property type="project" value="InterPro"/>
</dbReference>
<evidence type="ECO:0000256" key="1">
    <source>
        <dbReference type="ARBA" id="ARBA00010879"/>
    </source>
</evidence>
<keyword evidence="4" id="KW-0472">Membrane</keyword>
<dbReference type="PANTHER" id="PTHR47510">
    <property type="entry name" value="REVERSE TRANSCRIPTASE DOMAIN-CONTAINING PROTEIN"/>
    <property type="match status" value="1"/>
</dbReference>
<dbReference type="Pfam" id="PF00078">
    <property type="entry name" value="RVT_1"/>
    <property type="match status" value="2"/>
</dbReference>
<reference evidence="6" key="1">
    <citation type="submission" date="2023-06" db="EMBL/GenBank/DDBJ databases">
        <title>Male Hemibagrus guttatus genome.</title>
        <authorList>
            <person name="Bian C."/>
        </authorList>
    </citation>
    <scope>NUCLEOTIDE SEQUENCE</scope>
    <source>
        <strain evidence="6">Male_cb2023</strain>
        <tissue evidence="6">Muscle</tissue>
    </source>
</reference>
<dbReference type="CDD" id="cd09076">
    <property type="entry name" value="L1-EN"/>
    <property type="match status" value="1"/>
</dbReference>
<accession>A0AAE0V103</accession>
<dbReference type="GO" id="GO:0016706">
    <property type="term" value="F:2-oxoglutarate-dependent dioxygenase activity"/>
    <property type="evidence" value="ECO:0007669"/>
    <property type="project" value="InterPro"/>
</dbReference>
<evidence type="ECO:0000313" key="7">
    <source>
        <dbReference type="Proteomes" id="UP001274896"/>
    </source>
</evidence>
<dbReference type="CDD" id="cd01650">
    <property type="entry name" value="RT_nLTR_like"/>
    <property type="match status" value="2"/>
</dbReference>
<dbReference type="InterPro" id="IPR000477">
    <property type="entry name" value="RT_dom"/>
</dbReference>
<dbReference type="EC" id="3.1.26.4" evidence="2"/>
<dbReference type="Gene3D" id="3.30.70.270">
    <property type="match status" value="1"/>
</dbReference>
<gene>
    <name evidence="6" type="ORF">QTP70_000472</name>
</gene>
<evidence type="ECO:0000256" key="2">
    <source>
        <dbReference type="ARBA" id="ARBA00012180"/>
    </source>
</evidence>
<sequence length="1476" mass="170673">MMERRKVDILCVQETRWKGSKARSIGAGFKLFYYGVDGKRNGVGVVLKEEFVRNVLEVKRVSDRVMSLKLEIEGVMLNVVSGYAPQVGCELEEKERFWSELDEVMESIPTGERVVIGADFNGHVGEGNRGDEEVMGKFGVKERNLEGQMVVDFAKRMDMAVVNTYFQKREEHRVTYKSGGRRTQVDYILCRRGNLKEISDCKVVVGESVARQHRMVVCRMTLMVCKTKRSKIEKKTKWWKLKKEECCEEFRQKLRQALGGQVVLPDDWETTAEVIRETGRKVLGVSSGRRKEDKETWWWNEEVQDSIQRKKLAKKKWDMDRTEENRQEYKELQRRLKREVSKAKQKAYDELYTRLDTREGEKDLYRLARQRDRDGRDVQQVRVIKDRDGRVLTSEESVQRRWKEYFEELMNEENEREKRVEGVNSVEQKVDKIRKDEVRKALKRMKSGKAVGPYDIPVEVWKCLGEAAVEFLASLFNRVLESERLPEEWKRSVLVPIFKNKGDVQSCSNYRGIKLMSHTMKLWKKVVEARLRKVVEICEQQYGFMPRKSTTDAIFALRILMEKYRDGQRELHCLFVDLEKAYDRVPIEELWYCMRKSGVAEKYVRVVQDMYERSRTVVRCAVGQTEEFKVEVGLHQGSALSPFLFAIVMDQLSEEVRQESPWTMMFADDIVICSESREQVEENLERWRFALERKGMKVSRSKTEYMCVNEREGSGTVRLQGEEVKKVQEFKYLGSTVQSNGECGKEVKKRVQAGWNGWRKVSGVLCDQKISARIKEKVYRTVVRPAMLYGLETVSLRKRQESELEVAELKMLRFSLGVTRLDRIRNEYIRGTAHVGRLGDKVREARLRWFGHVQRRESEYIGRRMLDMELPAKLRRLRSEKEAAFRSGDREKYKEAKYRFSEEVIRAKTEHGERMQQQFQTNDSASVWKGLKAITNYKPRAPHSVNDVRLANSLNEYYCCFERQWNSPDPPQSSPYQLLISSSSSSYTSIPVSPTQLHTLATPHPPPLTPLTIKEEEVNRLFKRLNTRKAIGLDSVSPSLPKHCANQLSPVFTDIFNTSLETSHVPACFKTSAIVPVPKKTKITGFNDYRPVALTSVVMKSFERLVLSYLKDITDPLLDPLQFAYRANRSVDDAVNMALHFILQHLDSPGSYSRILFVDFSFTFNMIIPALLRDKLFQLNVPDSMCSWITNFLTDRRQFVRLGTHVSDFQHMSTGSPQGCVLSPLLFSLYTNGCTSGHQSVKLLKFADDTTLIGLISDGDESAYRGEIDRLVSWCSTNNLELNSLKTVEMTVDFRKNPAPRPPVILCDSPVSSAESFCFLGTTITKELKWEQNIRSLTKKAQQRMYFLRQLKKILLPVKMLVNFYTAIIESVLTSSITVWFAAATARDKAKLQRVIHSAEKVIGCSLPSLQELYVSRSRRRAAKIAADPSHPGNELFRSLPSGKRLRSIRTRTSRHKNSFFPTAVSLLNSAPLTPR</sequence>
<evidence type="ECO:0000256" key="4">
    <source>
        <dbReference type="SAM" id="Phobius"/>
    </source>
</evidence>
<dbReference type="PROSITE" id="PS50878">
    <property type="entry name" value="RT_POL"/>
    <property type="match status" value="2"/>
</dbReference>
<feature type="domain" description="Reverse transcriptase" evidence="5">
    <location>
        <begin position="1058"/>
        <end position="1324"/>
    </location>
</feature>
<feature type="domain" description="Reverse transcriptase" evidence="5">
    <location>
        <begin position="478"/>
        <end position="737"/>
    </location>
</feature>
<evidence type="ECO:0000313" key="6">
    <source>
        <dbReference type="EMBL" id="KAK3528499.1"/>
    </source>
</evidence>
<keyword evidence="4" id="KW-0812">Transmembrane</keyword>
<dbReference type="GO" id="GO:0004523">
    <property type="term" value="F:RNA-DNA hybrid ribonuclease activity"/>
    <property type="evidence" value="ECO:0007669"/>
    <property type="project" value="UniProtKB-EC"/>
</dbReference>
<dbReference type="SUPFAM" id="SSF56672">
    <property type="entry name" value="DNA/RNA polymerases"/>
    <property type="match status" value="2"/>
</dbReference>
<dbReference type="Gene3D" id="3.60.10.10">
    <property type="entry name" value="Endonuclease/exonuclease/phosphatase"/>
    <property type="match status" value="1"/>
</dbReference>
<dbReference type="EMBL" id="JAUCMX010000012">
    <property type="protein sequence ID" value="KAK3528499.1"/>
    <property type="molecule type" value="Genomic_DNA"/>
</dbReference>
<evidence type="ECO:0000259" key="5">
    <source>
        <dbReference type="PROSITE" id="PS50878"/>
    </source>
</evidence>
<keyword evidence="3" id="KW-0175">Coiled coil</keyword>
<name>A0AAE0V103_9TELE</name>
<dbReference type="PANTHER" id="PTHR47510:SF3">
    <property type="entry name" value="ENDO_EXONUCLEASE_PHOSPHATASE DOMAIN-CONTAINING PROTEIN"/>
    <property type="match status" value="1"/>
</dbReference>
<dbReference type="InterPro" id="IPR036691">
    <property type="entry name" value="Endo/exonu/phosph_ase_sf"/>
</dbReference>
<keyword evidence="4" id="KW-1133">Transmembrane helix</keyword>